<dbReference type="SUPFAM" id="SSF55961">
    <property type="entry name" value="Bet v1-like"/>
    <property type="match status" value="1"/>
</dbReference>
<gene>
    <name evidence="3" type="ORF">FHX71_001910</name>
</gene>
<organism evidence="3 4">
    <name type="scientific">Promicromonospora sukumoe</name>
    <dbReference type="NCBI Taxonomy" id="88382"/>
    <lineage>
        <taxon>Bacteria</taxon>
        <taxon>Bacillati</taxon>
        <taxon>Actinomycetota</taxon>
        <taxon>Actinomycetes</taxon>
        <taxon>Micrococcales</taxon>
        <taxon>Promicromonosporaceae</taxon>
        <taxon>Promicromonospora</taxon>
    </lineage>
</organism>
<keyword evidence="4" id="KW-1185">Reference proteome</keyword>
<comment type="similarity">
    <text evidence="1">Belongs to the AHA1 family.</text>
</comment>
<evidence type="ECO:0000313" key="4">
    <source>
        <dbReference type="Proteomes" id="UP000540568"/>
    </source>
</evidence>
<evidence type="ECO:0000313" key="3">
    <source>
        <dbReference type="EMBL" id="MBA8807968.1"/>
    </source>
</evidence>
<sequence length="157" mass="17216">MTTTQPRASVDLDARSVTRTVRVAAGANAVWRALSEPEHVAGWFGDGCETDDGGPLAAGTRGRLHFEGYGWFAFEVTRAEPGRVLAYRWGQSAEEPERMTEATFTLEPDGDGTYLTVHETGFTGDTDDAVRAALEGNREGWDGELDELVEYVESRAW</sequence>
<feature type="domain" description="Activator of Hsp90 ATPase homologue 1/2-like C-terminal" evidence="2">
    <location>
        <begin position="26"/>
        <end position="153"/>
    </location>
</feature>
<comment type="caution">
    <text evidence="3">The sequence shown here is derived from an EMBL/GenBank/DDBJ whole genome shotgun (WGS) entry which is preliminary data.</text>
</comment>
<proteinExistence type="inferred from homology"/>
<reference evidence="3 4" key="1">
    <citation type="submission" date="2020-07" db="EMBL/GenBank/DDBJ databases">
        <title>Sequencing the genomes of 1000 actinobacteria strains.</title>
        <authorList>
            <person name="Klenk H.-P."/>
        </authorList>
    </citation>
    <scope>NUCLEOTIDE SEQUENCE [LARGE SCALE GENOMIC DNA]</scope>
    <source>
        <strain evidence="3 4">DSM 44121</strain>
    </source>
</reference>
<accession>A0A7W3J821</accession>
<dbReference type="Pfam" id="PF08327">
    <property type="entry name" value="AHSA1"/>
    <property type="match status" value="1"/>
</dbReference>
<dbReference type="Proteomes" id="UP000540568">
    <property type="component" value="Unassembled WGS sequence"/>
</dbReference>
<dbReference type="EMBL" id="JACGWV010000001">
    <property type="protein sequence ID" value="MBA8807968.1"/>
    <property type="molecule type" value="Genomic_DNA"/>
</dbReference>
<dbReference type="InterPro" id="IPR013538">
    <property type="entry name" value="ASHA1/2-like_C"/>
</dbReference>
<dbReference type="RefSeq" id="WP_182615697.1">
    <property type="nucleotide sequence ID" value="NZ_BAAATF010000006.1"/>
</dbReference>
<name>A0A7W3J821_9MICO</name>
<protein>
    <submittedName>
        <fullName evidence="3">Uncharacterized protein YndB with AHSA1/START domain</fullName>
    </submittedName>
</protein>
<dbReference type="AlphaFoldDB" id="A0A7W3J821"/>
<dbReference type="InterPro" id="IPR023393">
    <property type="entry name" value="START-like_dom_sf"/>
</dbReference>
<evidence type="ECO:0000256" key="1">
    <source>
        <dbReference type="ARBA" id="ARBA00006817"/>
    </source>
</evidence>
<evidence type="ECO:0000259" key="2">
    <source>
        <dbReference type="Pfam" id="PF08327"/>
    </source>
</evidence>
<dbReference type="Gene3D" id="3.30.530.20">
    <property type="match status" value="1"/>
</dbReference>